<feature type="compositionally biased region" description="Basic and acidic residues" evidence="1">
    <location>
        <begin position="141"/>
        <end position="153"/>
    </location>
</feature>
<accession>A0A381Y2S3</accession>
<reference evidence="2" key="1">
    <citation type="submission" date="2018-05" db="EMBL/GenBank/DDBJ databases">
        <authorList>
            <person name="Lanie J.A."/>
            <person name="Ng W.-L."/>
            <person name="Kazmierczak K.M."/>
            <person name="Andrzejewski T.M."/>
            <person name="Davidsen T.M."/>
            <person name="Wayne K.J."/>
            <person name="Tettelin H."/>
            <person name="Glass J.I."/>
            <person name="Rusch D."/>
            <person name="Podicherti R."/>
            <person name="Tsui H.-C.T."/>
            <person name="Winkler M.E."/>
        </authorList>
    </citation>
    <scope>NUCLEOTIDE SEQUENCE</scope>
</reference>
<protein>
    <submittedName>
        <fullName evidence="2">Uncharacterized protein</fullName>
    </submittedName>
</protein>
<proteinExistence type="predicted"/>
<feature type="region of interest" description="Disordered" evidence="1">
    <location>
        <begin position="123"/>
        <end position="153"/>
    </location>
</feature>
<organism evidence="2">
    <name type="scientific">marine metagenome</name>
    <dbReference type="NCBI Taxonomy" id="408172"/>
    <lineage>
        <taxon>unclassified sequences</taxon>
        <taxon>metagenomes</taxon>
        <taxon>ecological metagenomes</taxon>
    </lineage>
</organism>
<evidence type="ECO:0000256" key="1">
    <source>
        <dbReference type="SAM" id="MobiDB-lite"/>
    </source>
</evidence>
<gene>
    <name evidence="2" type="ORF">METZ01_LOCUS124014</name>
</gene>
<dbReference type="AlphaFoldDB" id="A0A381Y2S3"/>
<sequence>MNHRRHPFVSVVAVVVAIGLLGTMHASAQTDPPRTAWGQPDLQGVWDFRSITPMQRPNDRADQEFLTAEEAAELDQAAVERDVRSWNREARRTEAGGNVGAYNNFWMDRGLKSVGTRRTSLIVYPPNGRMPSMTPSGQERAQARRDYAREHPADSWSDFSSGVRCILGFNAGPPFTPSAYNNNMQLFQTPDTVVVMTEMVNTSRVIPLNGQPHLDPDVLQWSGDSRGYWEGDTLVVETRNFDPKRKWRGTTASTRLVERFTRVDAETLEYAFTVTDPETWTSAWTASVPLVLNPEPMFEYACHEGNYSMPVMLGGTRTEELAGDGQP</sequence>
<evidence type="ECO:0000313" key="2">
    <source>
        <dbReference type="EMBL" id="SVA71160.1"/>
    </source>
</evidence>
<dbReference type="EMBL" id="UINC01017233">
    <property type="protein sequence ID" value="SVA71160.1"/>
    <property type="molecule type" value="Genomic_DNA"/>
</dbReference>
<name>A0A381Y2S3_9ZZZZ</name>